<evidence type="ECO:0000313" key="1">
    <source>
        <dbReference type="Proteomes" id="UP000189701"/>
    </source>
</evidence>
<dbReference type="STRING" id="4096.A0A1U7Y0X5"/>
<name>A0A1U7Y0X5_NICSY</name>
<keyword evidence="1" id="KW-1185">Reference proteome</keyword>
<sequence>MDVRLDSQVIPKKGSFKYLGSIIHGDEDIDEKGASELKGKFYRAMVRPAMLYGAVCWPVKNSHTQKVKVVEMRMLRWMWGHTRLDKIRNADIRVRMGVALMEDKMREARLRWFGHVKRRILDAPVRSYCIAGVIFLDSFAVTDTLSLSFLVPRVFRK</sequence>
<dbReference type="PANTHER" id="PTHR46238">
    <property type="entry name" value="REVERSE TRANSCRIPTASE DOMAIN-CONTAINING PROTEIN"/>
    <property type="match status" value="1"/>
</dbReference>
<accession>A0A1U7Y0X5</accession>
<organism evidence="1 2">
    <name type="scientific">Nicotiana sylvestris</name>
    <name type="common">Wood tobacco</name>
    <name type="synonym">South American tobacco</name>
    <dbReference type="NCBI Taxonomy" id="4096"/>
    <lineage>
        <taxon>Eukaryota</taxon>
        <taxon>Viridiplantae</taxon>
        <taxon>Streptophyta</taxon>
        <taxon>Embryophyta</taxon>
        <taxon>Tracheophyta</taxon>
        <taxon>Spermatophyta</taxon>
        <taxon>Magnoliopsida</taxon>
        <taxon>eudicotyledons</taxon>
        <taxon>Gunneridae</taxon>
        <taxon>Pentapetalae</taxon>
        <taxon>asterids</taxon>
        <taxon>lamiids</taxon>
        <taxon>Solanales</taxon>
        <taxon>Solanaceae</taxon>
        <taxon>Nicotianoideae</taxon>
        <taxon>Nicotianeae</taxon>
        <taxon>Nicotiana</taxon>
    </lineage>
</organism>
<evidence type="ECO:0000313" key="2">
    <source>
        <dbReference type="RefSeq" id="XP_009796788.1"/>
    </source>
</evidence>
<dbReference type="PANTHER" id="PTHR46238:SF8">
    <property type="entry name" value="ENDONUCLEASE_EXONUCLEASE_PHOSPHATASE DOMAIN-CONTAINING PROTEIN"/>
    <property type="match status" value="1"/>
</dbReference>
<dbReference type="AlphaFoldDB" id="A0A1U7Y0X5"/>
<dbReference type="RefSeq" id="XP_009796788.1">
    <property type="nucleotide sequence ID" value="XM_009798486.1"/>
</dbReference>
<proteinExistence type="predicted"/>
<gene>
    <name evidence="2" type="primary">LOC104243306</name>
</gene>
<reference evidence="1" key="1">
    <citation type="journal article" date="2013" name="Genome Biol.">
        <title>Reference genomes and transcriptomes of Nicotiana sylvestris and Nicotiana tomentosiformis.</title>
        <authorList>
            <person name="Sierro N."/>
            <person name="Battey J.N."/>
            <person name="Ouadi S."/>
            <person name="Bovet L."/>
            <person name="Goepfert S."/>
            <person name="Bakaher N."/>
            <person name="Peitsch M.C."/>
            <person name="Ivanov N.V."/>
        </authorList>
    </citation>
    <scope>NUCLEOTIDE SEQUENCE [LARGE SCALE GENOMIC DNA]</scope>
</reference>
<dbReference type="OrthoDB" id="771045at2759"/>
<protein>
    <submittedName>
        <fullName evidence="2">Uncharacterized protein LOC104243306</fullName>
    </submittedName>
</protein>
<dbReference type="Proteomes" id="UP000189701">
    <property type="component" value="Unplaced"/>
</dbReference>
<reference evidence="2" key="2">
    <citation type="submission" date="2025-08" db="UniProtKB">
        <authorList>
            <consortium name="RefSeq"/>
        </authorList>
    </citation>
    <scope>IDENTIFICATION</scope>
    <source>
        <tissue evidence="2">Leaf</tissue>
    </source>
</reference>